<dbReference type="Pfam" id="PF01355">
    <property type="entry name" value="HIPIP"/>
    <property type="match status" value="1"/>
</dbReference>
<dbReference type="RefSeq" id="WP_190908976.1">
    <property type="nucleotide sequence ID" value="NZ_JACJTQ010000063.1"/>
</dbReference>
<keyword evidence="6" id="KW-0411">Iron-sulfur</keyword>
<dbReference type="EMBL" id="JACJTQ010000063">
    <property type="protein sequence ID" value="MBD2694851.1"/>
    <property type="molecule type" value="Genomic_DNA"/>
</dbReference>
<evidence type="ECO:0000313" key="9">
    <source>
        <dbReference type="Proteomes" id="UP000660381"/>
    </source>
</evidence>
<name>A0ABR8J909_9NOST</name>
<dbReference type="Gene3D" id="4.10.490.10">
    <property type="entry name" value="High potential iron-sulphur protein"/>
    <property type="match status" value="1"/>
</dbReference>
<dbReference type="SUPFAM" id="SSF57652">
    <property type="entry name" value="HIPIP (high potential iron protein)"/>
    <property type="match status" value="1"/>
</dbReference>
<evidence type="ECO:0000256" key="6">
    <source>
        <dbReference type="ARBA" id="ARBA00023014"/>
    </source>
</evidence>
<evidence type="ECO:0000256" key="2">
    <source>
        <dbReference type="ARBA" id="ARBA00022485"/>
    </source>
</evidence>
<evidence type="ECO:0000256" key="4">
    <source>
        <dbReference type="ARBA" id="ARBA00022982"/>
    </source>
</evidence>
<keyword evidence="5" id="KW-0408">Iron</keyword>
<evidence type="ECO:0000313" key="8">
    <source>
        <dbReference type="EMBL" id="MBD2694851.1"/>
    </source>
</evidence>
<proteinExistence type="predicted"/>
<keyword evidence="9" id="KW-1185">Reference proteome</keyword>
<evidence type="ECO:0000256" key="1">
    <source>
        <dbReference type="ARBA" id="ARBA00022448"/>
    </source>
</evidence>
<dbReference type="InterPro" id="IPR000170">
    <property type="entry name" value="High_potential_FeS_prot"/>
</dbReference>
<protein>
    <submittedName>
        <fullName evidence="8">High-potential iron-sulfur protein</fullName>
    </submittedName>
</protein>
<accession>A0ABR8J909</accession>
<dbReference type="Proteomes" id="UP000660381">
    <property type="component" value="Unassembled WGS sequence"/>
</dbReference>
<keyword evidence="2" id="KW-0004">4Fe-4S</keyword>
<feature type="domain" description="High potential iron-sulfur proteins family profile" evidence="7">
    <location>
        <begin position="2"/>
        <end position="32"/>
    </location>
</feature>
<keyword evidence="1" id="KW-0813">Transport</keyword>
<evidence type="ECO:0000259" key="7">
    <source>
        <dbReference type="Pfam" id="PF01355"/>
    </source>
</evidence>
<keyword evidence="4" id="KW-0249">Electron transport</keyword>
<gene>
    <name evidence="8" type="ORF">H6G68_24470</name>
</gene>
<evidence type="ECO:0000256" key="5">
    <source>
        <dbReference type="ARBA" id="ARBA00023004"/>
    </source>
</evidence>
<dbReference type="InterPro" id="IPR036369">
    <property type="entry name" value="HIPIP_sf"/>
</dbReference>
<keyword evidence="3" id="KW-0479">Metal-binding</keyword>
<organism evidence="8 9">
    <name type="scientific">Anabaena catenula FACHB-362</name>
    <dbReference type="NCBI Taxonomy" id="2692877"/>
    <lineage>
        <taxon>Bacteria</taxon>
        <taxon>Bacillati</taxon>
        <taxon>Cyanobacteriota</taxon>
        <taxon>Cyanophyceae</taxon>
        <taxon>Nostocales</taxon>
        <taxon>Nostocaceae</taxon>
        <taxon>Anabaena</taxon>
    </lineage>
</organism>
<reference evidence="8 9" key="1">
    <citation type="journal article" date="2020" name="ISME J.">
        <title>Comparative genomics reveals insights into cyanobacterial evolution and habitat adaptation.</title>
        <authorList>
            <person name="Chen M.Y."/>
            <person name="Teng W.K."/>
            <person name="Zhao L."/>
            <person name="Hu C.X."/>
            <person name="Zhou Y.K."/>
            <person name="Han B.P."/>
            <person name="Song L.R."/>
            <person name="Shu W.S."/>
        </authorList>
    </citation>
    <scope>NUCLEOTIDE SEQUENCE [LARGE SCALE GENOMIC DNA]</scope>
    <source>
        <strain evidence="8 9">FACHB-362</strain>
    </source>
</reference>
<evidence type="ECO:0000256" key="3">
    <source>
        <dbReference type="ARBA" id="ARBA00022723"/>
    </source>
</evidence>
<sequence>MNCNTCKFFQQSPNFPQWGKCQLLGGDVVKTNHLQCQQSKVCKGE</sequence>
<comment type="caution">
    <text evidence="8">The sequence shown here is derived from an EMBL/GenBank/DDBJ whole genome shotgun (WGS) entry which is preliminary data.</text>
</comment>